<evidence type="ECO:0000313" key="2">
    <source>
        <dbReference type="EMBL" id="AIF72174.1"/>
    </source>
</evidence>
<reference evidence="2 3" key="1">
    <citation type="submission" date="2014-05" db="EMBL/GenBank/DDBJ databases">
        <title>Virophage diversity revealed in metagenomes of freshwater ecosystems.</title>
        <authorList>
            <person name="Oh S."/>
        </authorList>
    </citation>
    <scope>NUCLEOTIDE SEQUENCE [LARGE SCALE GENOMIC DNA]</scope>
</reference>
<name>A0A0R5K4S6_9VIRU</name>
<proteinExistence type="predicted"/>
<organism evidence="2 3">
    <name type="scientific">Qinghai Lake virophage</name>
    <dbReference type="NCBI Taxonomy" id="1516115"/>
    <lineage>
        <taxon>Viruses</taxon>
        <taxon>Varidnaviria</taxon>
        <taxon>Bamfordvirae</taxon>
        <taxon>Preplasmiviricota</taxon>
        <taxon>Polisuviricotina</taxon>
        <taxon>Virophaviricetes</taxon>
        <taxon>Priklausovirales</taxon>
        <taxon>Omnilimnoviroviridae</taxon>
        <taxon>Panaquavirovirus</taxon>
        <taxon>Panaquavirovirus qinghaense</taxon>
    </lineage>
</organism>
<feature type="transmembrane region" description="Helical" evidence="1">
    <location>
        <begin position="15"/>
        <end position="33"/>
    </location>
</feature>
<dbReference type="EMBL" id="KJ854379">
    <property type="protein sequence ID" value="AIF72174.1"/>
    <property type="molecule type" value="Genomic_DNA"/>
</dbReference>
<protein>
    <submittedName>
        <fullName evidence="2">Uncharacterized protein</fullName>
    </submittedName>
</protein>
<dbReference type="Proteomes" id="UP000247257">
    <property type="component" value="Segment"/>
</dbReference>
<evidence type="ECO:0000313" key="3">
    <source>
        <dbReference type="Proteomes" id="UP000247257"/>
    </source>
</evidence>
<accession>A0A0R5K4S6</accession>
<gene>
    <name evidence="2" type="ORF">QLV_08</name>
</gene>
<keyword evidence="1" id="KW-1133">Transmembrane helix</keyword>
<evidence type="ECO:0000256" key="1">
    <source>
        <dbReference type="SAM" id="Phobius"/>
    </source>
</evidence>
<keyword evidence="1" id="KW-0472">Membrane</keyword>
<keyword evidence="1" id="KW-0812">Transmembrane</keyword>
<keyword evidence="3" id="KW-1185">Reference proteome</keyword>
<sequence>MDIISKFKPIGHQELVAYIFSFLDFDYNIYVILNERKKKGRSLTILTYPLSEYFFKDKPDDSNEIGFISRSI</sequence>